<dbReference type="InterPro" id="IPR027795">
    <property type="entry name" value="CASTOR_ACT_dom"/>
</dbReference>
<dbReference type="OrthoDB" id="58529at2759"/>
<dbReference type="PIRSF" id="PIRSF008459">
    <property type="entry name" value="UCP008459"/>
    <property type="match status" value="1"/>
</dbReference>
<dbReference type="Gene3D" id="3.30.2130.10">
    <property type="entry name" value="VC0802-like"/>
    <property type="match status" value="1"/>
</dbReference>
<organism evidence="1 2">
    <name type="scientific">Jimgerdemannia flammicorona</name>
    <dbReference type="NCBI Taxonomy" id="994334"/>
    <lineage>
        <taxon>Eukaryota</taxon>
        <taxon>Fungi</taxon>
        <taxon>Fungi incertae sedis</taxon>
        <taxon>Mucoromycota</taxon>
        <taxon>Mucoromycotina</taxon>
        <taxon>Endogonomycetes</taxon>
        <taxon>Endogonales</taxon>
        <taxon>Endogonaceae</taxon>
        <taxon>Jimgerdemannia</taxon>
    </lineage>
</organism>
<dbReference type="PANTHER" id="PTHR31131:SF6">
    <property type="entry name" value="CASTOR ACT DOMAIN-CONTAINING PROTEIN"/>
    <property type="match status" value="1"/>
</dbReference>
<proteinExistence type="predicted"/>
<dbReference type="Pfam" id="PF13840">
    <property type="entry name" value="ACT_7"/>
    <property type="match status" value="1"/>
</dbReference>
<sequence>MSSHQEQSKLTLVLYPDLFTVHRLPRSTVVPADVLQSPWYTISKTTDELSVILPAAYTHGPPLTDATKVEPGWRCLKIEAVLDLSLVGILTTVADPLRDAGVPIFVVSTYDTDYVLIKEAHVEEARRVIVEQAGHQVIDGPSVFVI</sequence>
<dbReference type="InterPro" id="IPR045865">
    <property type="entry name" value="ACT-like_dom_sf"/>
</dbReference>
<protein>
    <submittedName>
        <fullName evidence="1">ACT domain-containing protein</fullName>
    </submittedName>
</protein>
<dbReference type="Proteomes" id="UP000268093">
    <property type="component" value="Unassembled WGS sequence"/>
</dbReference>
<gene>
    <name evidence="1" type="ORF">BC936DRAFT_148557</name>
</gene>
<evidence type="ECO:0000313" key="1">
    <source>
        <dbReference type="EMBL" id="RUP45144.1"/>
    </source>
</evidence>
<dbReference type="GO" id="GO:0006520">
    <property type="term" value="P:amino acid metabolic process"/>
    <property type="evidence" value="ECO:0007669"/>
    <property type="project" value="UniProtKB-ARBA"/>
</dbReference>
<dbReference type="InterPro" id="IPR016540">
    <property type="entry name" value="UCP008459"/>
</dbReference>
<evidence type="ECO:0000313" key="2">
    <source>
        <dbReference type="Proteomes" id="UP000268093"/>
    </source>
</evidence>
<dbReference type="EMBL" id="RBNI01007725">
    <property type="protein sequence ID" value="RUP45144.1"/>
    <property type="molecule type" value="Genomic_DNA"/>
</dbReference>
<reference evidence="1 2" key="1">
    <citation type="journal article" date="2018" name="New Phytol.">
        <title>Phylogenomics of Endogonaceae and evolution of mycorrhizas within Mucoromycota.</title>
        <authorList>
            <person name="Chang Y."/>
            <person name="Desiro A."/>
            <person name="Na H."/>
            <person name="Sandor L."/>
            <person name="Lipzen A."/>
            <person name="Clum A."/>
            <person name="Barry K."/>
            <person name="Grigoriev I.V."/>
            <person name="Martin F.M."/>
            <person name="Stajich J.E."/>
            <person name="Smith M.E."/>
            <person name="Bonito G."/>
            <person name="Spatafora J.W."/>
        </authorList>
    </citation>
    <scope>NUCLEOTIDE SEQUENCE [LARGE SCALE GENOMIC DNA]</scope>
    <source>
        <strain evidence="1 2">GMNB39</strain>
    </source>
</reference>
<accession>A0A433D2T1</accession>
<keyword evidence="2" id="KW-1185">Reference proteome</keyword>
<dbReference type="SUPFAM" id="SSF55021">
    <property type="entry name" value="ACT-like"/>
    <property type="match status" value="2"/>
</dbReference>
<dbReference type="InterPro" id="IPR051719">
    <property type="entry name" value="CASTOR_mTORC1"/>
</dbReference>
<dbReference type="GO" id="GO:0046394">
    <property type="term" value="P:carboxylic acid biosynthetic process"/>
    <property type="evidence" value="ECO:0007669"/>
    <property type="project" value="UniProtKB-ARBA"/>
</dbReference>
<dbReference type="PANTHER" id="PTHR31131">
    <property type="entry name" value="CHROMOSOME 1, WHOLE GENOME SHOTGUN SEQUENCE"/>
    <property type="match status" value="1"/>
</dbReference>
<comment type="caution">
    <text evidence="1">The sequence shown here is derived from an EMBL/GenBank/DDBJ whole genome shotgun (WGS) entry which is preliminary data.</text>
</comment>
<name>A0A433D2T1_9FUNG</name>